<evidence type="ECO:0000313" key="5">
    <source>
        <dbReference type="EMBL" id="RDI43139.1"/>
    </source>
</evidence>
<dbReference type="InterPro" id="IPR014036">
    <property type="entry name" value="DeoR-like_C"/>
</dbReference>
<keyword evidence="6" id="KW-1185">Reference proteome</keyword>
<dbReference type="AlphaFoldDB" id="A0A370GIV3"/>
<dbReference type="Gene3D" id="3.40.50.1360">
    <property type="match status" value="1"/>
</dbReference>
<dbReference type="EMBL" id="QQAY01000004">
    <property type="protein sequence ID" value="RDI43139.1"/>
    <property type="molecule type" value="Genomic_DNA"/>
</dbReference>
<dbReference type="SMART" id="SM01134">
    <property type="entry name" value="DeoRC"/>
    <property type="match status" value="1"/>
</dbReference>
<evidence type="ECO:0000313" key="6">
    <source>
        <dbReference type="Proteomes" id="UP000255326"/>
    </source>
</evidence>
<keyword evidence="1" id="KW-0805">Transcription regulation</keyword>
<dbReference type="OrthoDB" id="9797223at2"/>
<dbReference type="Pfam" id="PF00455">
    <property type="entry name" value="DeoRC"/>
    <property type="match status" value="1"/>
</dbReference>
<dbReference type="PROSITE" id="PS51000">
    <property type="entry name" value="HTH_DEOR_2"/>
    <property type="match status" value="1"/>
</dbReference>
<feature type="domain" description="HTH deoR-type" evidence="4">
    <location>
        <begin position="3"/>
        <end position="58"/>
    </location>
</feature>
<dbReference type="InterPro" id="IPR037171">
    <property type="entry name" value="NagB/RpiA_transferase-like"/>
</dbReference>
<dbReference type="GO" id="GO:0003677">
    <property type="term" value="F:DNA binding"/>
    <property type="evidence" value="ECO:0007669"/>
    <property type="project" value="UniProtKB-KW"/>
</dbReference>
<dbReference type="InterPro" id="IPR018356">
    <property type="entry name" value="Tscrpt_reg_HTH_DeoR_CS"/>
</dbReference>
<protein>
    <submittedName>
        <fullName evidence="5">DeoR family transcriptional regulator</fullName>
    </submittedName>
</protein>
<reference evidence="5 6" key="1">
    <citation type="submission" date="2018-07" db="EMBL/GenBank/DDBJ databases">
        <title>Genomic Encyclopedia of Type Strains, Phase IV (KMG-IV): sequencing the most valuable type-strain genomes for metagenomic binning, comparative biology and taxonomic classification.</title>
        <authorList>
            <person name="Goeker M."/>
        </authorList>
    </citation>
    <scope>NUCLEOTIDE SEQUENCE [LARGE SCALE GENOMIC DNA]</scope>
    <source>
        <strain evidence="5 6">DSM 25281</strain>
    </source>
</reference>
<keyword evidence="2" id="KW-0238">DNA-binding</keyword>
<dbReference type="GO" id="GO:0003700">
    <property type="term" value="F:DNA-binding transcription factor activity"/>
    <property type="evidence" value="ECO:0007669"/>
    <property type="project" value="InterPro"/>
</dbReference>
<dbReference type="PROSITE" id="PS00894">
    <property type="entry name" value="HTH_DEOR_1"/>
    <property type="match status" value="1"/>
</dbReference>
<dbReference type="PANTHER" id="PTHR30363">
    <property type="entry name" value="HTH-TYPE TRANSCRIPTIONAL REGULATOR SRLR-RELATED"/>
    <property type="match status" value="1"/>
</dbReference>
<dbReference type="InterPro" id="IPR036388">
    <property type="entry name" value="WH-like_DNA-bd_sf"/>
</dbReference>
<dbReference type="InterPro" id="IPR001034">
    <property type="entry name" value="DeoR_HTH"/>
</dbReference>
<dbReference type="RefSeq" id="WP_114745440.1">
    <property type="nucleotide sequence ID" value="NZ_QQAY01000004.1"/>
</dbReference>
<dbReference type="Pfam" id="PF08220">
    <property type="entry name" value="HTH_DeoR"/>
    <property type="match status" value="1"/>
</dbReference>
<evidence type="ECO:0000256" key="3">
    <source>
        <dbReference type="ARBA" id="ARBA00023163"/>
    </source>
</evidence>
<evidence type="ECO:0000256" key="1">
    <source>
        <dbReference type="ARBA" id="ARBA00023015"/>
    </source>
</evidence>
<keyword evidence="3" id="KW-0804">Transcription</keyword>
<dbReference type="Gene3D" id="1.10.10.10">
    <property type="entry name" value="Winged helix-like DNA-binding domain superfamily/Winged helix DNA-binding domain"/>
    <property type="match status" value="1"/>
</dbReference>
<dbReference type="InterPro" id="IPR050313">
    <property type="entry name" value="Carb_Metab_HTH_regulators"/>
</dbReference>
<name>A0A370GIV3_9BACI</name>
<sequence>MLTEERQKLILQLLKEKDIVKVQEIMQMTNASESTIRRDLTQLEEKKYLKRVHGGAGRLQGKLNELSVSEKSSKNLHQKERIAKFAASLIEEGDSIYLDAGTTTLSMIPFLPKTDIVVVTNGLAHGQQLLEAGFKTYLLGGFIKSKTNAIIGRGAVNSLSDYRFDKAFMGANGVHGEYGYTTPDPEEAEVKKKAMDMARESYMLVDHTKFGEISFSKIEDLKNAVIITDEKLEDQHYTKYTTVKVVSP</sequence>
<comment type="caution">
    <text evidence="5">The sequence shown here is derived from an EMBL/GenBank/DDBJ whole genome shotgun (WGS) entry which is preliminary data.</text>
</comment>
<dbReference type="PRINTS" id="PR00037">
    <property type="entry name" value="HTHLACR"/>
</dbReference>
<dbReference type="InterPro" id="IPR036390">
    <property type="entry name" value="WH_DNA-bd_sf"/>
</dbReference>
<dbReference type="Proteomes" id="UP000255326">
    <property type="component" value="Unassembled WGS sequence"/>
</dbReference>
<proteinExistence type="predicted"/>
<organism evidence="5 6">
    <name type="scientific">Falsibacillus pallidus</name>
    <dbReference type="NCBI Taxonomy" id="493781"/>
    <lineage>
        <taxon>Bacteria</taxon>
        <taxon>Bacillati</taxon>
        <taxon>Bacillota</taxon>
        <taxon>Bacilli</taxon>
        <taxon>Bacillales</taxon>
        <taxon>Bacillaceae</taxon>
        <taxon>Falsibacillus</taxon>
    </lineage>
</organism>
<dbReference type="SUPFAM" id="SSF100950">
    <property type="entry name" value="NagB/RpiA/CoA transferase-like"/>
    <property type="match status" value="1"/>
</dbReference>
<dbReference type="PANTHER" id="PTHR30363:SF56">
    <property type="entry name" value="TRANSCRIPTIONAL REGULATOR, DEOR FAMILY"/>
    <property type="match status" value="1"/>
</dbReference>
<accession>A0A370GIV3</accession>
<dbReference type="SUPFAM" id="SSF46785">
    <property type="entry name" value="Winged helix' DNA-binding domain"/>
    <property type="match status" value="1"/>
</dbReference>
<gene>
    <name evidence="5" type="ORF">DFR59_104192</name>
</gene>
<evidence type="ECO:0000259" key="4">
    <source>
        <dbReference type="PROSITE" id="PS51000"/>
    </source>
</evidence>
<dbReference type="SMART" id="SM00420">
    <property type="entry name" value="HTH_DEOR"/>
    <property type="match status" value="1"/>
</dbReference>
<evidence type="ECO:0000256" key="2">
    <source>
        <dbReference type="ARBA" id="ARBA00023125"/>
    </source>
</evidence>